<comment type="similarity">
    <text evidence="1">Belongs to the peptidase C48 family.</text>
</comment>
<dbReference type="GO" id="GO:0016926">
    <property type="term" value="P:protein desumoylation"/>
    <property type="evidence" value="ECO:0007669"/>
    <property type="project" value="TreeGrafter"/>
</dbReference>
<dbReference type="GO" id="GO:0005737">
    <property type="term" value="C:cytoplasm"/>
    <property type="evidence" value="ECO:0007669"/>
    <property type="project" value="TreeGrafter"/>
</dbReference>
<keyword evidence="4" id="KW-0833">Ubl conjugation pathway</keyword>
<name>A0A6B2LJZ1_9EUKA</name>
<dbReference type="GO" id="GO:0005634">
    <property type="term" value="C:nucleus"/>
    <property type="evidence" value="ECO:0007669"/>
    <property type="project" value="TreeGrafter"/>
</dbReference>
<organism evidence="8">
    <name type="scientific">Arcella intermedia</name>
    <dbReference type="NCBI Taxonomy" id="1963864"/>
    <lineage>
        <taxon>Eukaryota</taxon>
        <taxon>Amoebozoa</taxon>
        <taxon>Tubulinea</taxon>
        <taxon>Elardia</taxon>
        <taxon>Arcellinida</taxon>
        <taxon>Sphaerothecina</taxon>
        <taxon>Arcellidae</taxon>
        <taxon>Arcella</taxon>
    </lineage>
</organism>
<feature type="region of interest" description="Disordered" evidence="6">
    <location>
        <begin position="103"/>
        <end position="142"/>
    </location>
</feature>
<evidence type="ECO:0000256" key="2">
    <source>
        <dbReference type="ARBA" id="ARBA00022553"/>
    </source>
</evidence>
<evidence type="ECO:0000256" key="4">
    <source>
        <dbReference type="ARBA" id="ARBA00022786"/>
    </source>
</evidence>
<dbReference type="PANTHER" id="PTHR46896">
    <property type="entry name" value="SENTRIN-SPECIFIC PROTEASE"/>
    <property type="match status" value="1"/>
</dbReference>
<dbReference type="InterPro" id="IPR038765">
    <property type="entry name" value="Papain-like_cys_pep_sf"/>
</dbReference>
<evidence type="ECO:0000259" key="7">
    <source>
        <dbReference type="Pfam" id="PF02902"/>
    </source>
</evidence>
<evidence type="ECO:0000256" key="3">
    <source>
        <dbReference type="ARBA" id="ARBA00022670"/>
    </source>
</evidence>
<evidence type="ECO:0000256" key="5">
    <source>
        <dbReference type="ARBA" id="ARBA00022801"/>
    </source>
</evidence>
<dbReference type="PANTHER" id="PTHR46896:SF3">
    <property type="entry name" value="FI06413P-RELATED"/>
    <property type="match status" value="1"/>
</dbReference>
<protein>
    <recommendedName>
        <fullName evidence="7">Ubiquitin-like protease family profile domain-containing protein</fullName>
    </recommendedName>
</protein>
<accession>A0A6B2LJZ1</accession>
<dbReference type="Pfam" id="PF02902">
    <property type="entry name" value="Peptidase_C48"/>
    <property type="match status" value="1"/>
</dbReference>
<keyword evidence="3" id="KW-0645">Protease</keyword>
<dbReference type="InterPro" id="IPR051947">
    <property type="entry name" value="Sentrin-specific_protease"/>
</dbReference>
<sequence>MRQYIPKVTEQHNFTDCGLYLLKYVEQFCISPPTNFESLTALNQSMGPFWVSKVDIVSMRDRIKDAILFNSKEMQAAKSASPPKPVVPKTESSMIRVFNFHTQLSEDSLPPDPTPATQPSLPEKKGSDSKEEMSIDLEEIQV</sequence>
<feature type="domain" description="Ubiquitin-like protease family profile" evidence="7">
    <location>
        <begin position="3"/>
        <end position="46"/>
    </location>
</feature>
<dbReference type="SUPFAM" id="SSF54001">
    <property type="entry name" value="Cysteine proteinases"/>
    <property type="match status" value="1"/>
</dbReference>
<dbReference type="EMBL" id="GIBP01008325">
    <property type="protein sequence ID" value="NDV37294.1"/>
    <property type="molecule type" value="Transcribed_RNA"/>
</dbReference>
<dbReference type="GO" id="GO:0006508">
    <property type="term" value="P:proteolysis"/>
    <property type="evidence" value="ECO:0007669"/>
    <property type="project" value="UniProtKB-KW"/>
</dbReference>
<feature type="compositionally biased region" description="Basic and acidic residues" evidence="6">
    <location>
        <begin position="122"/>
        <end position="133"/>
    </location>
</feature>
<keyword evidence="5" id="KW-0378">Hydrolase</keyword>
<keyword evidence="2" id="KW-0597">Phosphoprotein</keyword>
<dbReference type="AlphaFoldDB" id="A0A6B2LJZ1"/>
<dbReference type="GO" id="GO:0070139">
    <property type="term" value="F:SUMO-specific endopeptidase activity"/>
    <property type="evidence" value="ECO:0007669"/>
    <property type="project" value="TreeGrafter"/>
</dbReference>
<proteinExistence type="inferred from homology"/>
<evidence type="ECO:0000313" key="8">
    <source>
        <dbReference type="EMBL" id="NDV37294.1"/>
    </source>
</evidence>
<dbReference type="InterPro" id="IPR003653">
    <property type="entry name" value="Peptidase_C48_C"/>
</dbReference>
<evidence type="ECO:0000256" key="1">
    <source>
        <dbReference type="ARBA" id="ARBA00005234"/>
    </source>
</evidence>
<reference evidence="8" key="1">
    <citation type="journal article" date="2020" name="J. Eukaryot. Microbiol.">
        <title>De novo Sequencing, Assembly and Annotation of the Transcriptome for the Free-Living Testate Amoeba Arcella intermedia.</title>
        <authorList>
            <person name="Ribeiro G.M."/>
            <person name="Porfirio-Sousa A.L."/>
            <person name="Maurer-Alcala X.X."/>
            <person name="Katz L.A."/>
            <person name="Lahr D.J.G."/>
        </authorList>
    </citation>
    <scope>NUCLEOTIDE SEQUENCE</scope>
</reference>
<dbReference type="Gene3D" id="1.10.418.20">
    <property type="match status" value="1"/>
</dbReference>
<evidence type="ECO:0000256" key="6">
    <source>
        <dbReference type="SAM" id="MobiDB-lite"/>
    </source>
</evidence>